<comment type="caution">
    <text evidence="3">The sequence shown here is derived from an EMBL/GenBank/DDBJ whole genome shotgun (WGS) entry which is preliminary data.</text>
</comment>
<organism evidence="3 4">
    <name type="scientific">Syncephalastrum racemosum</name>
    <name type="common">Filamentous fungus</name>
    <dbReference type="NCBI Taxonomy" id="13706"/>
    <lineage>
        <taxon>Eukaryota</taxon>
        <taxon>Fungi</taxon>
        <taxon>Fungi incertae sedis</taxon>
        <taxon>Mucoromycota</taxon>
        <taxon>Mucoromycotina</taxon>
        <taxon>Mucoromycetes</taxon>
        <taxon>Mucorales</taxon>
        <taxon>Syncephalastraceae</taxon>
        <taxon>Syncephalastrum</taxon>
    </lineage>
</organism>
<dbReference type="Proteomes" id="UP000242180">
    <property type="component" value="Unassembled WGS sequence"/>
</dbReference>
<name>A0A1X2HG60_SYNRA</name>
<dbReference type="Pfam" id="PF13259">
    <property type="entry name" value="clamp_Gag1-like"/>
    <property type="match status" value="1"/>
</dbReference>
<dbReference type="PANTHER" id="PTHR28065:SF1">
    <property type="entry name" value="DUF4050 DOMAIN-CONTAINING PROTEIN"/>
    <property type="match status" value="1"/>
</dbReference>
<sequence>MALSIDAVESDSGSSAGTANRGEAAWHARRQAWCNPSNPQTSTTPPEVTNMLLNIQSRDHLRHIYKSLIIDRRGFNHPVPLGFAVRVCVEGWKADGTWPEGMEAPPPDDDNF</sequence>
<dbReference type="PANTHER" id="PTHR28065">
    <property type="entry name" value="FREQUENIN"/>
    <property type="match status" value="1"/>
</dbReference>
<evidence type="ECO:0000259" key="2">
    <source>
        <dbReference type="Pfam" id="PF13259"/>
    </source>
</evidence>
<evidence type="ECO:0000313" key="3">
    <source>
        <dbReference type="EMBL" id="ORY97456.1"/>
    </source>
</evidence>
<gene>
    <name evidence="3" type="ORF">BCR43DRAFT_523636</name>
</gene>
<feature type="domain" description="Gag1-like clamp" evidence="2">
    <location>
        <begin position="16"/>
        <end position="99"/>
    </location>
</feature>
<dbReference type="OrthoDB" id="5576875at2759"/>
<accession>A0A1X2HG60</accession>
<dbReference type="OMA" id="AWTEPNQ"/>
<proteinExistence type="predicted"/>
<dbReference type="InParanoid" id="A0A1X2HG60"/>
<evidence type="ECO:0000313" key="4">
    <source>
        <dbReference type="Proteomes" id="UP000242180"/>
    </source>
</evidence>
<reference evidence="3 4" key="1">
    <citation type="submission" date="2016-07" db="EMBL/GenBank/DDBJ databases">
        <title>Pervasive Adenine N6-methylation of Active Genes in Fungi.</title>
        <authorList>
            <consortium name="DOE Joint Genome Institute"/>
            <person name="Mondo S.J."/>
            <person name="Dannebaum R.O."/>
            <person name="Kuo R.C."/>
            <person name="Labutti K."/>
            <person name="Haridas S."/>
            <person name="Kuo A."/>
            <person name="Salamov A."/>
            <person name="Ahrendt S.R."/>
            <person name="Lipzen A."/>
            <person name="Sullivan W."/>
            <person name="Andreopoulos W.B."/>
            <person name="Clum A."/>
            <person name="Lindquist E."/>
            <person name="Daum C."/>
            <person name="Ramamoorthy G.K."/>
            <person name="Gryganskyi A."/>
            <person name="Culley D."/>
            <person name="Magnuson J.K."/>
            <person name="James T.Y."/>
            <person name="O'Malley M.A."/>
            <person name="Stajich J.E."/>
            <person name="Spatafora J.W."/>
            <person name="Visel A."/>
            <person name="Grigoriev I.V."/>
        </authorList>
    </citation>
    <scope>NUCLEOTIDE SEQUENCE [LARGE SCALE GENOMIC DNA]</scope>
    <source>
        <strain evidence="3 4">NRRL 2496</strain>
    </source>
</reference>
<dbReference type="InterPro" id="IPR053274">
    <property type="entry name" value="Fluconazole_resistance"/>
</dbReference>
<dbReference type="AlphaFoldDB" id="A0A1X2HG60"/>
<evidence type="ECO:0000256" key="1">
    <source>
        <dbReference type="SAM" id="MobiDB-lite"/>
    </source>
</evidence>
<dbReference type="EMBL" id="MCGN01000004">
    <property type="protein sequence ID" value="ORY97456.1"/>
    <property type="molecule type" value="Genomic_DNA"/>
</dbReference>
<dbReference type="InterPro" id="IPR025124">
    <property type="entry name" value="Gag1-like_clamp"/>
</dbReference>
<keyword evidence="4" id="KW-1185">Reference proteome</keyword>
<protein>
    <recommendedName>
        <fullName evidence="2">Gag1-like clamp domain-containing protein</fullName>
    </recommendedName>
</protein>
<feature type="compositionally biased region" description="Low complexity" evidence="1">
    <location>
        <begin position="35"/>
        <end position="46"/>
    </location>
</feature>
<feature type="region of interest" description="Disordered" evidence="1">
    <location>
        <begin position="1"/>
        <end position="46"/>
    </location>
</feature>
<dbReference type="STRING" id="13706.A0A1X2HG60"/>